<dbReference type="EMBL" id="CAJVCH010123780">
    <property type="protein sequence ID" value="CAG7725557.1"/>
    <property type="molecule type" value="Genomic_DNA"/>
</dbReference>
<reference evidence="2" key="1">
    <citation type="submission" date="2021-06" db="EMBL/GenBank/DDBJ databases">
        <authorList>
            <person name="Hodson N. C."/>
            <person name="Mongue J. A."/>
            <person name="Jaron S. K."/>
        </authorList>
    </citation>
    <scope>NUCLEOTIDE SEQUENCE</scope>
</reference>
<protein>
    <submittedName>
        <fullName evidence="2">Uncharacterized protein</fullName>
    </submittedName>
</protein>
<gene>
    <name evidence="1" type="ORF">AFUS01_LOCUS14511</name>
    <name evidence="2" type="ORF">AFUS01_LOCUS15175</name>
</gene>
<comment type="caution">
    <text evidence="2">The sequence shown here is derived from an EMBL/GenBank/DDBJ whole genome shotgun (WGS) entry which is preliminary data.</text>
</comment>
<feature type="non-terminal residue" evidence="2">
    <location>
        <position position="10"/>
    </location>
</feature>
<name>A0A8J2JTF9_9HEXA</name>
<dbReference type="Proteomes" id="UP000708208">
    <property type="component" value="Unassembled WGS sequence"/>
</dbReference>
<sequence>EYREAPQEAP</sequence>
<organism evidence="2 3">
    <name type="scientific">Allacma fusca</name>
    <dbReference type="NCBI Taxonomy" id="39272"/>
    <lineage>
        <taxon>Eukaryota</taxon>
        <taxon>Metazoa</taxon>
        <taxon>Ecdysozoa</taxon>
        <taxon>Arthropoda</taxon>
        <taxon>Hexapoda</taxon>
        <taxon>Collembola</taxon>
        <taxon>Symphypleona</taxon>
        <taxon>Sminthuridae</taxon>
        <taxon>Allacma</taxon>
    </lineage>
</organism>
<dbReference type="EMBL" id="CAJVCH010133045">
    <property type="protein sequence ID" value="CAG7726255.1"/>
    <property type="molecule type" value="Genomic_DNA"/>
</dbReference>
<proteinExistence type="predicted"/>
<evidence type="ECO:0000313" key="1">
    <source>
        <dbReference type="EMBL" id="CAG7725557.1"/>
    </source>
</evidence>
<evidence type="ECO:0000313" key="2">
    <source>
        <dbReference type="EMBL" id="CAG7726255.1"/>
    </source>
</evidence>
<keyword evidence="3" id="KW-1185">Reference proteome</keyword>
<feature type="non-terminal residue" evidence="2">
    <location>
        <position position="1"/>
    </location>
</feature>
<accession>A0A8J2JTF9</accession>
<evidence type="ECO:0000313" key="3">
    <source>
        <dbReference type="Proteomes" id="UP000708208"/>
    </source>
</evidence>